<dbReference type="Proteomes" id="UP001501414">
    <property type="component" value="Unassembled WGS sequence"/>
</dbReference>
<evidence type="ECO:0000256" key="1">
    <source>
        <dbReference type="SAM" id="MobiDB-lite"/>
    </source>
</evidence>
<feature type="transmembrane region" description="Helical" evidence="2">
    <location>
        <begin position="198"/>
        <end position="217"/>
    </location>
</feature>
<protein>
    <recommendedName>
        <fullName evidence="3">ABM domain-containing protein</fullName>
    </recommendedName>
</protein>
<reference evidence="5" key="1">
    <citation type="journal article" date="2019" name="Int. J. Syst. Evol. Microbiol.">
        <title>The Global Catalogue of Microorganisms (GCM) 10K type strain sequencing project: providing services to taxonomists for standard genome sequencing and annotation.</title>
        <authorList>
            <consortium name="The Broad Institute Genomics Platform"/>
            <consortium name="The Broad Institute Genome Sequencing Center for Infectious Disease"/>
            <person name="Wu L."/>
            <person name="Ma J."/>
        </authorList>
    </citation>
    <scope>NUCLEOTIDE SEQUENCE [LARGE SCALE GENOMIC DNA]</scope>
    <source>
        <strain evidence="5">JCM 11896</strain>
    </source>
</reference>
<evidence type="ECO:0000313" key="4">
    <source>
        <dbReference type="EMBL" id="GAA1379410.1"/>
    </source>
</evidence>
<sequence length="242" mass="26605">MRTRVKRRAPDVTFGGRGATAGRWGHHSAMAVDTPTGVRSPGTTPADATTAPVTVSFTRRADPGHATEMVAWIRSGLLLAEGFPGFLGGGWVRTRGGSDEWHMLARFDSPDSLAGWEASPERRWWLGSAQGLAEMTRAERRTGIEGWFDTPEQVEAVGPVQAGPPRWKQATTIWLAFFPLNLLATVTLGALIADWPVVPRTAVLTLVLTPLMVYLILPRITRLLGWWLHGRRFRDRHLSPAG</sequence>
<dbReference type="InterPro" id="IPR011008">
    <property type="entry name" value="Dimeric_a/b-barrel"/>
</dbReference>
<feature type="domain" description="ABM" evidence="3">
    <location>
        <begin position="52"/>
        <end position="122"/>
    </location>
</feature>
<keyword evidence="2" id="KW-1133">Transmembrane helix</keyword>
<evidence type="ECO:0000259" key="3">
    <source>
        <dbReference type="Pfam" id="PF03992"/>
    </source>
</evidence>
<dbReference type="InterPro" id="IPR007138">
    <property type="entry name" value="ABM_dom"/>
</dbReference>
<evidence type="ECO:0000256" key="2">
    <source>
        <dbReference type="SAM" id="Phobius"/>
    </source>
</evidence>
<keyword evidence="2" id="KW-0812">Transmembrane</keyword>
<keyword evidence="2" id="KW-0472">Membrane</keyword>
<evidence type="ECO:0000313" key="5">
    <source>
        <dbReference type="Proteomes" id="UP001501414"/>
    </source>
</evidence>
<accession>A0ABP4I379</accession>
<dbReference type="EMBL" id="BAAAJK010000001">
    <property type="protein sequence ID" value="GAA1379410.1"/>
    <property type="molecule type" value="Genomic_DNA"/>
</dbReference>
<dbReference type="PANTHER" id="PTHR40057:SF1">
    <property type="entry name" value="SLR1162 PROTEIN"/>
    <property type="match status" value="1"/>
</dbReference>
<keyword evidence="5" id="KW-1185">Reference proteome</keyword>
<gene>
    <name evidence="4" type="ORF">GCM10009613_02020</name>
</gene>
<dbReference type="InterPro" id="IPR038762">
    <property type="entry name" value="ABM_predict"/>
</dbReference>
<dbReference type="SUPFAM" id="SSF54909">
    <property type="entry name" value="Dimeric alpha+beta barrel"/>
    <property type="match status" value="1"/>
</dbReference>
<dbReference type="Pfam" id="PF03992">
    <property type="entry name" value="ABM"/>
    <property type="match status" value="1"/>
</dbReference>
<name>A0ABP4I379_9PSEU</name>
<proteinExistence type="predicted"/>
<comment type="caution">
    <text evidence="4">The sequence shown here is derived from an EMBL/GenBank/DDBJ whole genome shotgun (WGS) entry which is preliminary data.</text>
</comment>
<dbReference type="PANTHER" id="PTHR40057">
    <property type="entry name" value="SLR1162 PROTEIN"/>
    <property type="match status" value="1"/>
</dbReference>
<feature type="transmembrane region" description="Helical" evidence="2">
    <location>
        <begin position="173"/>
        <end position="192"/>
    </location>
</feature>
<organism evidence="4 5">
    <name type="scientific">Pseudonocardia kongjuensis</name>
    <dbReference type="NCBI Taxonomy" id="102227"/>
    <lineage>
        <taxon>Bacteria</taxon>
        <taxon>Bacillati</taxon>
        <taxon>Actinomycetota</taxon>
        <taxon>Actinomycetes</taxon>
        <taxon>Pseudonocardiales</taxon>
        <taxon>Pseudonocardiaceae</taxon>
        <taxon>Pseudonocardia</taxon>
    </lineage>
</organism>
<feature type="region of interest" description="Disordered" evidence="1">
    <location>
        <begin position="1"/>
        <end position="20"/>
    </location>
</feature>